<protein>
    <submittedName>
        <fullName evidence="1">Polyketide cyclase</fullName>
    </submittedName>
</protein>
<reference evidence="1 2" key="1">
    <citation type="submission" date="2014-12" db="EMBL/GenBank/DDBJ databases">
        <title>Frankia sp. BMG5.1 draft genome.</title>
        <authorList>
            <person name="Gtari M."/>
            <person name="Ghodhbane-Gtari F."/>
            <person name="Nouioui I."/>
            <person name="Ktari A."/>
            <person name="Hezbri K."/>
            <person name="Mimouni W."/>
            <person name="Sbissi I."/>
            <person name="Ayari A."/>
            <person name="Yamanaka T."/>
            <person name="Normand P."/>
            <person name="Tisa L.S."/>
            <person name="Boudabous A."/>
        </authorList>
    </citation>
    <scope>NUCLEOTIDE SEQUENCE [LARGE SCALE GENOMIC DNA]</scope>
    <source>
        <strain evidence="1 2">BMG5.1</strain>
    </source>
</reference>
<dbReference type="EMBL" id="JWIO01000027">
    <property type="protein sequence ID" value="KLL10732.1"/>
    <property type="molecule type" value="Genomic_DNA"/>
</dbReference>
<organism evidence="1 2">
    <name type="scientific">Protofrankia coriariae</name>
    <dbReference type="NCBI Taxonomy" id="1562887"/>
    <lineage>
        <taxon>Bacteria</taxon>
        <taxon>Bacillati</taxon>
        <taxon>Actinomycetota</taxon>
        <taxon>Actinomycetes</taxon>
        <taxon>Frankiales</taxon>
        <taxon>Frankiaceae</taxon>
        <taxon>Protofrankia</taxon>
    </lineage>
</organism>
<dbReference type="RefSeq" id="WP_047223914.1">
    <property type="nucleotide sequence ID" value="NZ_JWIO01000027.1"/>
</dbReference>
<gene>
    <name evidence="1" type="ORF">FrCorBMG51_16380</name>
</gene>
<dbReference type="PIRSF" id="PIRSF017371">
    <property type="entry name" value="UCP017371"/>
    <property type="match status" value="1"/>
</dbReference>
<comment type="caution">
    <text evidence="1">The sequence shown here is derived from an EMBL/GenBank/DDBJ whole genome shotgun (WGS) entry which is preliminary data.</text>
</comment>
<accession>A0ABR5F1Z7</accession>
<evidence type="ECO:0000313" key="1">
    <source>
        <dbReference type="EMBL" id="KLL10732.1"/>
    </source>
</evidence>
<dbReference type="CDD" id="cd07812">
    <property type="entry name" value="SRPBCC"/>
    <property type="match status" value="1"/>
</dbReference>
<proteinExistence type="predicted"/>
<dbReference type="InterPro" id="IPR023393">
    <property type="entry name" value="START-like_dom_sf"/>
</dbReference>
<keyword evidence="2" id="KW-1185">Reference proteome</keyword>
<dbReference type="InterPro" id="IPR019587">
    <property type="entry name" value="Polyketide_cyclase/dehydratase"/>
</dbReference>
<dbReference type="Gene3D" id="3.30.530.20">
    <property type="match status" value="1"/>
</dbReference>
<dbReference type="Pfam" id="PF10604">
    <property type="entry name" value="Polyketide_cyc2"/>
    <property type="match status" value="1"/>
</dbReference>
<sequence length="150" mass="16205">MAEIKVTVARVVTAEPTAVIEALGDYKGIRAETWPETITDYEVLEGGTGAGTRIRYKLHATRSRVRTVEAVVSAPEPDRTLVEADQNSTLRTVWTVQPVSSGTTRVSVETSWAGASGVGGFFERTFAPIGIRKLYNGVLDKLTPRLTPSA</sequence>
<dbReference type="InterPro" id="IPR014488">
    <property type="entry name" value="UCP017371"/>
</dbReference>
<dbReference type="SUPFAM" id="SSF55961">
    <property type="entry name" value="Bet v1-like"/>
    <property type="match status" value="1"/>
</dbReference>
<evidence type="ECO:0000313" key="2">
    <source>
        <dbReference type="Proteomes" id="UP000035425"/>
    </source>
</evidence>
<dbReference type="Proteomes" id="UP000035425">
    <property type="component" value="Unassembled WGS sequence"/>
</dbReference>
<name>A0ABR5F1Z7_9ACTN</name>